<dbReference type="PROSITE" id="PS50191">
    <property type="entry name" value="CRAL_TRIO"/>
    <property type="match status" value="1"/>
</dbReference>
<dbReference type="Gramene" id="PGSC0003DMT400058682">
    <property type="protein sequence ID" value="PGSC0003DMT400058682"/>
    <property type="gene ID" value="PGSC0003DMG402022797"/>
</dbReference>
<dbReference type="SUPFAM" id="SSF46938">
    <property type="entry name" value="CRAL/TRIO N-terminal domain"/>
    <property type="match status" value="1"/>
</dbReference>
<evidence type="ECO:0000313" key="2">
    <source>
        <dbReference type="EnsemblPlants" id="PGSC0003DMT400058682"/>
    </source>
</evidence>
<keyword evidence="3" id="KW-1185">Reference proteome</keyword>
<dbReference type="EnsemblPlants" id="PGSC0003DMT400058682">
    <property type="protein sequence ID" value="PGSC0003DMT400058682"/>
    <property type="gene ID" value="PGSC0003DMG402022797"/>
</dbReference>
<accession>M1C342</accession>
<dbReference type="AlphaFoldDB" id="M1C342"/>
<dbReference type="OMA" id="DKTIARC"/>
<evidence type="ECO:0000313" key="3">
    <source>
        <dbReference type="Proteomes" id="UP000011115"/>
    </source>
</evidence>
<reference evidence="2" key="2">
    <citation type="submission" date="2015-06" db="UniProtKB">
        <authorList>
            <consortium name="EnsemblPlants"/>
        </authorList>
    </citation>
    <scope>IDENTIFICATION</scope>
    <source>
        <strain evidence="2">DM1-3 516 R44</strain>
    </source>
</reference>
<feature type="domain" description="CRAL-TRIO" evidence="1">
    <location>
        <begin position="67"/>
        <end position="275"/>
    </location>
</feature>
<evidence type="ECO:0000259" key="1">
    <source>
        <dbReference type="PROSITE" id="PS50191"/>
    </source>
</evidence>
<dbReference type="FunCoup" id="M1C342">
    <property type="interactions" value="183"/>
</dbReference>
<dbReference type="CDD" id="cd00170">
    <property type="entry name" value="SEC14"/>
    <property type="match status" value="1"/>
</dbReference>
<dbReference type="HOGENOM" id="CLU_014001_9_1_1"/>
<proteinExistence type="predicted"/>
<dbReference type="Pfam" id="PF00650">
    <property type="entry name" value="CRAL_TRIO"/>
    <property type="match status" value="1"/>
</dbReference>
<protein>
    <submittedName>
        <fullName evidence="2">SEC14 cytosolic factor / phosphoglyceride transfer family protein</fullName>
    </submittedName>
</protein>
<dbReference type="InParanoid" id="M1C342"/>
<dbReference type="SMART" id="SM00516">
    <property type="entry name" value="SEC14"/>
    <property type="match status" value="1"/>
</dbReference>
<dbReference type="InterPro" id="IPR036865">
    <property type="entry name" value="CRAL-TRIO_dom_sf"/>
</dbReference>
<dbReference type="SUPFAM" id="SSF52087">
    <property type="entry name" value="CRAL/TRIO domain"/>
    <property type="match status" value="1"/>
</dbReference>
<dbReference type="InterPro" id="IPR036273">
    <property type="entry name" value="CRAL/TRIO_N_dom_sf"/>
</dbReference>
<dbReference type="Gene3D" id="3.40.525.10">
    <property type="entry name" value="CRAL-TRIO lipid binding domain"/>
    <property type="match status" value="1"/>
</dbReference>
<sequence>MDRNQEIALAKMRKSVEKPGSSTESYGEKTLMRFLIARSMNPEKAAKMFCQWKKWRAEMVPTGYITDSEVADESAAEKVYLQGLSKNGYPVAIIKLNKHFASKDQVQFKKFVVHALDKTIARCYFSVLLSCRSDICLFNEARSNDGNFHLVLVQEMMITMNCLVSSFNGREIGNEKLIAILDLQNITYSNVDTRGLITGFQFLQAYYPERLATCYLLHMPQFFVTVWRFICRFLDKATQRKMRIVMSEEQKQEFIREVGEDVLPEEYGGRAKLVLLQDVAVNY</sequence>
<reference evidence="3" key="1">
    <citation type="journal article" date="2011" name="Nature">
        <title>Genome sequence and analysis of the tuber crop potato.</title>
        <authorList>
            <consortium name="The Potato Genome Sequencing Consortium"/>
        </authorList>
    </citation>
    <scope>NUCLEOTIDE SEQUENCE [LARGE SCALE GENOMIC DNA]</scope>
    <source>
        <strain evidence="3">cv. DM1-3 516 R44</strain>
    </source>
</reference>
<dbReference type="InterPro" id="IPR001251">
    <property type="entry name" value="CRAL-TRIO_dom"/>
</dbReference>
<dbReference type="PANTHER" id="PTHR46277:SF21">
    <property type="entry name" value="CRAL-TRIO DOMAIN-CONTAINING PROTEIN"/>
    <property type="match status" value="1"/>
</dbReference>
<dbReference type="PaxDb" id="4113-PGSC0003DMT400058682"/>
<dbReference type="Proteomes" id="UP000011115">
    <property type="component" value="Unassembled WGS sequence"/>
</dbReference>
<dbReference type="PANTHER" id="PTHR46277">
    <property type="entry name" value="OS03G0850700 PROTEIN"/>
    <property type="match status" value="1"/>
</dbReference>
<organism evidence="2 3">
    <name type="scientific">Solanum tuberosum</name>
    <name type="common">Potato</name>
    <dbReference type="NCBI Taxonomy" id="4113"/>
    <lineage>
        <taxon>Eukaryota</taxon>
        <taxon>Viridiplantae</taxon>
        <taxon>Streptophyta</taxon>
        <taxon>Embryophyta</taxon>
        <taxon>Tracheophyta</taxon>
        <taxon>Spermatophyta</taxon>
        <taxon>Magnoliopsida</taxon>
        <taxon>eudicotyledons</taxon>
        <taxon>Gunneridae</taxon>
        <taxon>Pentapetalae</taxon>
        <taxon>asterids</taxon>
        <taxon>lamiids</taxon>
        <taxon>Solanales</taxon>
        <taxon>Solanaceae</taxon>
        <taxon>Solanoideae</taxon>
        <taxon>Solaneae</taxon>
        <taxon>Solanum</taxon>
    </lineage>
</organism>
<dbReference type="eggNOG" id="KOG1470">
    <property type="taxonomic scope" value="Eukaryota"/>
</dbReference>
<name>M1C342_SOLTU</name>